<organism evidence="1 2">
    <name type="scientific">Ganoderma sinense ZZ0214-1</name>
    <dbReference type="NCBI Taxonomy" id="1077348"/>
    <lineage>
        <taxon>Eukaryota</taxon>
        <taxon>Fungi</taxon>
        <taxon>Dikarya</taxon>
        <taxon>Basidiomycota</taxon>
        <taxon>Agaricomycotina</taxon>
        <taxon>Agaricomycetes</taxon>
        <taxon>Polyporales</taxon>
        <taxon>Polyporaceae</taxon>
        <taxon>Ganoderma</taxon>
    </lineage>
</organism>
<keyword evidence="2" id="KW-1185">Reference proteome</keyword>
<proteinExistence type="predicted"/>
<comment type="caution">
    <text evidence="1">The sequence shown here is derived from an EMBL/GenBank/DDBJ whole genome shotgun (WGS) entry which is preliminary data.</text>
</comment>
<dbReference type="AlphaFoldDB" id="A0A2G8SDS1"/>
<dbReference type="EMBL" id="AYKW01000012">
    <property type="protein sequence ID" value="PIL31867.1"/>
    <property type="molecule type" value="Genomic_DNA"/>
</dbReference>
<sequence length="346" mass="38405">MPMASILAWRATCRDNHLRTTLHLRKSLDTLLARFVPDPAALLDYLARWGGLIIGEAALSHILHNPSICKSTLELAVGNLVFNTFVRRLTRLLPYGTHGVNLFEKPAPNAFPTLRHITRIAEFHLTSGLSVHVYESCSPSACDVVCGAWTTALMNFVTKSTFGCAYPRLTLNYCGILCDGRGEAKRWIDNCTHALLNASGFRFASSSDSWTLYSTGPYSTSVPIMVGCGRDLHVCPSQGRFFRDPGSLVVFFDGFFTNLRSLRLSYIAPYGPMTAWRIPTKPRSYCQCVMDSSVLPPLVVSIILHLVEDDYSSTPALAYVGSALPSPQNSVKQNVHHILRIRRYSF</sequence>
<protein>
    <submittedName>
        <fullName evidence="1">Uncharacterized protein</fullName>
    </submittedName>
</protein>
<evidence type="ECO:0000313" key="2">
    <source>
        <dbReference type="Proteomes" id="UP000230002"/>
    </source>
</evidence>
<accession>A0A2G8SDS1</accession>
<gene>
    <name evidence="1" type="ORF">GSI_06571</name>
</gene>
<name>A0A2G8SDS1_9APHY</name>
<evidence type="ECO:0000313" key="1">
    <source>
        <dbReference type="EMBL" id="PIL31867.1"/>
    </source>
</evidence>
<dbReference type="Proteomes" id="UP000230002">
    <property type="component" value="Unassembled WGS sequence"/>
</dbReference>
<reference evidence="1 2" key="1">
    <citation type="journal article" date="2015" name="Sci. Rep.">
        <title>Chromosome-level genome map provides insights into diverse defense mechanisms in the medicinal fungus Ganoderma sinense.</title>
        <authorList>
            <person name="Zhu Y."/>
            <person name="Xu J."/>
            <person name="Sun C."/>
            <person name="Zhou S."/>
            <person name="Xu H."/>
            <person name="Nelson D.R."/>
            <person name="Qian J."/>
            <person name="Song J."/>
            <person name="Luo H."/>
            <person name="Xiang L."/>
            <person name="Li Y."/>
            <person name="Xu Z."/>
            <person name="Ji A."/>
            <person name="Wang L."/>
            <person name="Lu S."/>
            <person name="Hayward A."/>
            <person name="Sun W."/>
            <person name="Li X."/>
            <person name="Schwartz D.C."/>
            <person name="Wang Y."/>
            <person name="Chen S."/>
        </authorList>
    </citation>
    <scope>NUCLEOTIDE SEQUENCE [LARGE SCALE GENOMIC DNA]</scope>
    <source>
        <strain evidence="1 2">ZZ0214-1</strain>
    </source>
</reference>